<evidence type="ECO:0000256" key="1">
    <source>
        <dbReference type="ARBA" id="ARBA00022679"/>
    </source>
</evidence>
<feature type="region of interest" description="Disordered" evidence="4">
    <location>
        <begin position="1"/>
        <end position="29"/>
    </location>
</feature>
<protein>
    <submittedName>
        <fullName evidence="6">GNAT family N-acetyltransferase</fullName>
    </submittedName>
</protein>
<dbReference type="Gene3D" id="3.40.630.30">
    <property type="match status" value="1"/>
</dbReference>
<proteinExistence type="inferred from homology"/>
<evidence type="ECO:0000259" key="5">
    <source>
        <dbReference type="PROSITE" id="PS51186"/>
    </source>
</evidence>
<keyword evidence="2" id="KW-0012">Acyltransferase</keyword>
<dbReference type="PROSITE" id="PS51186">
    <property type="entry name" value="GNAT"/>
    <property type="match status" value="1"/>
</dbReference>
<keyword evidence="1 6" id="KW-0808">Transferase</keyword>
<evidence type="ECO:0000313" key="7">
    <source>
        <dbReference type="Proteomes" id="UP000650224"/>
    </source>
</evidence>
<accession>A0A8I0HIN9</accession>
<gene>
    <name evidence="6" type="ORF">H9627_10455</name>
</gene>
<sequence length="225" mass="25107">MLKPFASGPSRDRPHLTHPGWRESTPQVTLPAGGSLRLRPLRRADYQAWSALRIRDEHHLRPVEPTVPGSWRDAHSKISWWDTSGYLLRAARRGTVLPLVIELDGRFVGQLTIGNIQHGGVSDAWIGYWVYSGVTGRGVATAACALGVDHAFRRVGLHRLTATYLPSNPASGRVLALSGFREEGYFIRNLHIDGRWMDHHFVALLADEYPSTAVARLRQAGRLRP</sequence>
<dbReference type="Pfam" id="PF13302">
    <property type="entry name" value="Acetyltransf_3"/>
    <property type="match status" value="1"/>
</dbReference>
<name>A0A8I0HIN9_9CORY</name>
<dbReference type="InterPro" id="IPR016181">
    <property type="entry name" value="Acyl_CoA_acyltransferase"/>
</dbReference>
<evidence type="ECO:0000256" key="3">
    <source>
        <dbReference type="ARBA" id="ARBA00038502"/>
    </source>
</evidence>
<dbReference type="Proteomes" id="UP000650224">
    <property type="component" value="Unassembled WGS sequence"/>
</dbReference>
<evidence type="ECO:0000256" key="4">
    <source>
        <dbReference type="SAM" id="MobiDB-lite"/>
    </source>
</evidence>
<organism evidence="6 7">
    <name type="scientific">Corynebacterium gallinarum</name>
    <dbReference type="NCBI Taxonomy" id="2762214"/>
    <lineage>
        <taxon>Bacteria</taxon>
        <taxon>Bacillati</taxon>
        <taxon>Actinomycetota</taxon>
        <taxon>Actinomycetes</taxon>
        <taxon>Mycobacteriales</taxon>
        <taxon>Corynebacteriaceae</taxon>
        <taxon>Corynebacterium</taxon>
    </lineage>
</organism>
<keyword evidence="7" id="KW-1185">Reference proteome</keyword>
<dbReference type="InterPro" id="IPR051531">
    <property type="entry name" value="N-acetyltransferase"/>
</dbReference>
<dbReference type="InterPro" id="IPR000182">
    <property type="entry name" value="GNAT_dom"/>
</dbReference>
<dbReference type="SUPFAM" id="SSF55729">
    <property type="entry name" value="Acyl-CoA N-acyltransferases (Nat)"/>
    <property type="match status" value="1"/>
</dbReference>
<evidence type="ECO:0000256" key="2">
    <source>
        <dbReference type="ARBA" id="ARBA00023315"/>
    </source>
</evidence>
<comment type="caution">
    <text evidence="6">The sequence shown here is derived from an EMBL/GenBank/DDBJ whole genome shotgun (WGS) entry which is preliminary data.</text>
</comment>
<dbReference type="GO" id="GO:0005737">
    <property type="term" value="C:cytoplasm"/>
    <property type="evidence" value="ECO:0007669"/>
    <property type="project" value="TreeGrafter"/>
</dbReference>
<dbReference type="RefSeq" id="WP_191734043.1">
    <property type="nucleotide sequence ID" value="NZ_JACSPR010000007.1"/>
</dbReference>
<dbReference type="PANTHER" id="PTHR43792:SF8">
    <property type="entry name" value="[RIBOSOMAL PROTEIN US5]-ALANINE N-ACETYLTRANSFERASE"/>
    <property type="match status" value="1"/>
</dbReference>
<dbReference type="PANTHER" id="PTHR43792">
    <property type="entry name" value="GNAT FAMILY, PUTATIVE (AFU_ORTHOLOGUE AFUA_3G00765)-RELATED-RELATED"/>
    <property type="match status" value="1"/>
</dbReference>
<reference evidence="6 7" key="1">
    <citation type="submission" date="2020-08" db="EMBL/GenBank/DDBJ databases">
        <title>A Genomic Blueprint of the Chicken Gut Microbiome.</title>
        <authorList>
            <person name="Gilroy R."/>
            <person name="Ravi A."/>
            <person name="Getino M."/>
            <person name="Pursley I."/>
            <person name="Horton D.L."/>
            <person name="Alikhan N.-F."/>
            <person name="Baker D."/>
            <person name="Gharbi K."/>
            <person name="Hall N."/>
            <person name="Watson M."/>
            <person name="Adriaenssens E.M."/>
            <person name="Foster-Nyarko E."/>
            <person name="Jarju S."/>
            <person name="Secka A."/>
            <person name="Antonio M."/>
            <person name="Oren A."/>
            <person name="Chaudhuri R."/>
            <person name="La Ragione R.M."/>
            <person name="Hildebrand F."/>
            <person name="Pallen M.J."/>
        </authorList>
    </citation>
    <scope>NUCLEOTIDE SEQUENCE [LARGE SCALE GENOMIC DNA]</scope>
    <source>
        <strain evidence="6 7">Sa1YVA5</strain>
    </source>
</reference>
<evidence type="ECO:0000313" key="6">
    <source>
        <dbReference type="EMBL" id="MBD8030733.1"/>
    </source>
</evidence>
<comment type="similarity">
    <text evidence="3">Belongs to the acetyltransferase family. RimJ subfamily.</text>
</comment>
<feature type="domain" description="N-acetyltransferase" evidence="5">
    <location>
        <begin position="36"/>
        <end position="202"/>
    </location>
</feature>
<dbReference type="EMBL" id="JACSPR010000007">
    <property type="protein sequence ID" value="MBD8030733.1"/>
    <property type="molecule type" value="Genomic_DNA"/>
</dbReference>
<dbReference type="GO" id="GO:0008999">
    <property type="term" value="F:protein-N-terminal-alanine acetyltransferase activity"/>
    <property type="evidence" value="ECO:0007669"/>
    <property type="project" value="TreeGrafter"/>
</dbReference>
<dbReference type="AlphaFoldDB" id="A0A8I0HIN9"/>